<protein>
    <submittedName>
        <fullName evidence="2">Uncharacterized protein</fullName>
    </submittedName>
</protein>
<evidence type="ECO:0000313" key="3">
    <source>
        <dbReference type="Proteomes" id="UP001328733"/>
    </source>
</evidence>
<evidence type="ECO:0000256" key="1">
    <source>
        <dbReference type="SAM" id="MobiDB-lite"/>
    </source>
</evidence>
<accession>A0AAW9QUR4</accession>
<evidence type="ECO:0000313" key="2">
    <source>
        <dbReference type="EMBL" id="MEG3436349.1"/>
    </source>
</evidence>
<dbReference type="EMBL" id="JBAFSM010000005">
    <property type="protein sequence ID" value="MEG3436349.1"/>
    <property type="molecule type" value="Genomic_DNA"/>
</dbReference>
<sequence>MQILKFGSGSQEAGGRRQESGGRRQEAGGIEFSNPAIVILYCTLPKIFRELLVSLPLE</sequence>
<keyword evidence="3" id="KW-1185">Reference proteome</keyword>
<reference evidence="2 3" key="1">
    <citation type="submission" date="2024-01" db="EMBL/GenBank/DDBJ databases">
        <title>Genomic insights into the taxonomy and metabolism of the cyanobacterium Pannus brasiliensis CCIBt3594.</title>
        <authorList>
            <person name="Machado M."/>
            <person name="Botero N.B."/>
            <person name="Andreote A.P.D."/>
            <person name="Feitosa A.M.T."/>
            <person name="Popin R."/>
            <person name="Sivonen K."/>
            <person name="Fiore M.F."/>
        </authorList>
    </citation>
    <scope>NUCLEOTIDE SEQUENCE [LARGE SCALE GENOMIC DNA]</scope>
    <source>
        <strain evidence="2 3">CCIBt3594</strain>
    </source>
</reference>
<feature type="region of interest" description="Disordered" evidence="1">
    <location>
        <begin position="1"/>
        <end position="27"/>
    </location>
</feature>
<dbReference type="AlphaFoldDB" id="A0AAW9QUR4"/>
<dbReference type="Proteomes" id="UP001328733">
    <property type="component" value="Unassembled WGS sequence"/>
</dbReference>
<feature type="compositionally biased region" description="Basic and acidic residues" evidence="1">
    <location>
        <begin position="14"/>
        <end position="26"/>
    </location>
</feature>
<name>A0AAW9QUR4_9CHRO</name>
<comment type="caution">
    <text evidence="2">The sequence shown here is derived from an EMBL/GenBank/DDBJ whole genome shotgun (WGS) entry which is preliminary data.</text>
</comment>
<dbReference type="RefSeq" id="WP_332863804.1">
    <property type="nucleotide sequence ID" value="NZ_JBAFSM010000005.1"/>
</dbReference>
<gene>
    <name evidence="2" type="ORF">V0288_04385</name>
</gene>
<organism evidence="2 3">
    <name type="scientific">Pannus brasiliensis CCIBt3594</name>
    <dbReference type="NCBI Taxonomy" id="1427578"/>
    <lineage>
        <taxon>Bacteria</taxon>
        <taxon>Bacillati</taxon>
        <taxon>Cyanobacteriota</taxon>
        <taxon>Cyanophyceae</taxon>
        <taxon>Oscillatoriophycideae</taxon>
        <taxon>Chroococcales</taxon>
        <taxon>Microcystaceae</taxon>
        <taxon>Pannus</taxon>
    </lineage>
</organism>
<proteinExistence type="predicted"/>